<dbReference type="Proteomes" id="UP000499080">
    <property type="component" value="Unassembled WGS sequence"/>
</dbReference>
<dbReference type="SUPFAM" id="SSF53098">
    <property type="entry name" value="Ribonuclease H-like"/>
    <property type="match status" value="1"/>
</dbReference>
<dbReference type="PROSITE" id="PS50879">
    <property type="entry name" value="RNASE_H_1"/>
    <property type="match status" value="1"/>
</dbReference>
<feature type="domain" description="RNase H type-1" evidence="1">
    <location>
        <begin position="1"/>
        <end position="94"/>
    </location>
</feature>
<dbReference type="InterPro" id="IPR002156">
    <property type="entry name" value="RNaseH_domain"/>
</dbReference>
<gene>
    <name evidence="2" type="ORF">AVEN_118014_1</name>
</gene>
<dbReference type="OrthoDB" id="411823at2759"/>
<evidence type="ECO:0000313" key="2">
    <source>
        <dbReference type="EMBL" id="GBM00663.1"/>
    </source>
</evidence>
<dbReference type="InterPro" id="IPR012337">
    <property type="entry name" value="RNaseH-like_sf"/>
</dbReference>
<evidence type="ECO:0000259" key="1">
    <source>
        <dbReference type="PROSITE" id="PS50879"/>
    </source>
</evidence>
<sequence length="229" mass="25449">MANLQPENSVFQAELLVKHEAIIWAMEQNELFNVWSDSMARLLAIKSLKTTNKTAKAIQTLLSQNPNITINWIISHNGCLGNEKSDQLAKRATIQGTAFNLQKTIAFLKKTLTQLSMESWQREWEEIATSRHTFDVLPKVALISRQWSRKKILFVTGHGPFPSTGSNCVYGRSDVGELGSPRKLEKAGSGIGVTGYVFCGAFVNDLPKWNGVECNHAIGMEWSGREGLA</sequence>
<dbReference type="EMBL" id="BGPR01000159">
    <property type="protein sequence ID" value="GBM00663.1"/>
    <property type="molecule type" value="Genomic_DNA"/>
</dbReference>
<dbReference type="AlphaFoldDB" id="A0A4Y2C8I6"/>
<protein>
    <recommendedName>
        <fullName evidence="1">RNase H type-1 domain-containing protein</fullName>
    </recommendedName>
</protein>
<reference evidence="2 3" key="1">
    <citation type="journal article" date="2019" name="Sci. Rep.">
        <title>Orb-weaving spider Araneus ventricosus genome elucidates the spidroin gene catalogue.</title>
        <authorList>
            <person name="Kono N."/>
            <person name="Nakamura H."/>
            <person name="Ohtoshi R."/>
            <person name="Moran D.A.P."/>
            <person name="Shinohara A."/>
            <person name="Yoshida Y."/>
            <person name="Fujiwara M."/>
            <person name="Mori M."/>
            <person name="Tomita M."/>
            <person name="Arakawa K."/>
        </authorList>
    </citation>
    <scope>NUCLEOTIDE SEQUENCE [LARGE SCALE GENOMIC DNA]</scope>
</reference>
<dbReference type="InterPro" id="IPR036397">
    <property type="entry name" value="RNaseH_sf"/>
</dbReference>
<name>A0A4Y2C8I6_ARAVE</name>
<evidence type="ECO:0000313" key="3">
    <source>
        <dbReference type="Proteomes" id="UP000499080"/>
    </source>
</evidence>
<comment type="caution">
    <text evidence="2">The sequence shown here is derived from an EMBL/GenBank/DDBJ whole genome shotgun (WGS) entry which is preliminary data.</text>
</comment>
<organism evidence="2 3">
    <name type="scientific">Araneus ventricosus</name>
    <name type="common">Orbweaver spider</name>
    <name type="synonym">Epeira ventricosa</name>
    <dbReference type="NCBI Taxonomy" id="182803"/>
    <lineage>
        <taxon>Eukaryota</taxon>
        <taxon>Metazoa</taxon>
        <taxon>Ecdysozoa</taxon>
        <taxon>Arthropoda</taxon>
        <taxon>Chelicerata</taxon>
        <taxon>Arachnida</taxon>
        <taxon>Araneae</taxon>
        <taxon>Araneomorphae</taxon>
        <taxon>Entelegynae</taxon>
        <taxon>Araneoidea</taxon>
        <taxon>Araneidae</taxon>
        <taxon>Araneus</taxon>
    </lineage>
</organism>
<proteinExistence type="predicted"/>
<keyword evidence="3" id="KW-1185">Reference proteome</keyword>
<dbReference type="Gene3D" id="3.30.420.10">
    <property type="entry name" value="Ribonuclease H-like superfamily/Ribonuclease H"/>
    <property type="match status" value="1"/>
</dbReference>
<accession>A0A4Y2C8I6</accession>
<dbReference type="GO" id="GO:0004523">
    <property type="term" value="F:RNA-DNA hybrid ribonuclease activity"/>
    <property type="evidence" value="ECO:0007669"/>
    <property type="project" value="InterPro"/>
</dbReference>
<dbReference type="Pfam" id="PF00075">
    <property type="entry name" value="RNase_H"/>
    <property type="match status" value="1"/>
</dbReference>
<dbReference type="GO" id="GO:0003676">
    <property type="term" value="F:nucleic acid binding"/>
    <property type="evidence" value="ECO:0007669"/>
    <property type="project" value="InterPro"/>
</dbReference>